<evidence type="ECO:0000256" key="1">
    <source>
        <dbReference type="SAM" id="SignalP"/>
    </source>
</evidence>
<evidence type="ECO:0000313" key="3">
    <source>
        <dbReference type="Proteomes" id="UP001610728"/>
    </source>
</evidence>
<dbReference type="PANTHER" id="PTHR34883:SF15">
    <property type="entry name" value="EXTRACELLULAR SERINE-RICH PROTEIN"/>
    <property type="match status" value="1"/>
</dbReference>
<dbReference type="EMBL" id="JABSNW010000004">
    <property type="protein sequence ID" value="KAL2887715.1"/>
    <property type="molecule type" value="Genomic_DNA"/>
</dbReference>
<accession>A0ABR4MHF6</accession>
<protein>
    <submittedName>
        <fullName evidence="2">GPI-anchored cupredoxin</fullName>
    </submittedName>
</protein>
<dbReference type="GeneID" id="98117828"/>
<keyword evidence="1" id="KW-0732">Signal</keyword>
<comment type="caution">
    <text evidence="2">The sequence shown here is derived from an EMBL/GenBank/DDBJ whole genome shotgun (WGS) entry which is preliminary data.</text>
</comment>
<dbReference type="InterPro" id="IPR008972">
    <property type="entry name" value="Cupredoxin"/>
</dbReference>
<dbReference type="RefSeq" id="XP_070858895.1">
    <property type="nucleotide sequence ID" value="XM_071000565.1"/>
</dbReference>
<organism evidence="2 3">
    <name type="scientific">Ceratocystis lukuohia</name>
    <dbReference type="NCBI Taxonomy" id="2019550"/>
    <lineage>
        <taxon>Eukaryota</taxon>
        <taxon>Fungi</taxon>
        <taxon>Dikarya</taxon>
        <taxon>Ascomycota</taxon>
        <taxon>Pezizomycotina</taxon>
        <taxon>Sordariomycetes</taxon>
        <taxon>Hypocreomycetidae</taxon>
        <taxon>Microascales</taxon>
        <taxon>Ceratocystidaceae</taxon>
        <taxon>Ceratocystis</taxon>
    </lineage>
</organism>
<name>A0ABR4MHF6_9PEZI</name>
<dbReference type="Gene3D" id="2.60.40.420">
    <property type="entry name" value="Cupredoxins - blue copper proteins"/>
    <property type="match status" value="1"/>
</dbReference>
<reference evidence="2 3" key="1">
    <citation type="submission" date="2020-05" db="EMBL/GenBank/DDBJ databases">
        <title>Ceratocystis lukuohia genome.</title>
        <authorList>
            <person name="Harrington T.C."/>
            <person name="Kim K."/>
            <person name="Mayers C.G."/>
        </authorList>
    </citation>
    <scope>NUCLEOTIDE SEQUENCE [LARGE SCALE GENOMIC DNA]</scope>
    <source>
        <strain evidence="2 3">C4212</strain>
    </source>
</reference>
<keyword evidence="3" id="KW-1185">Reference proteome</keyword>
<sequence length="168" mass="18595">MRFTITALLAATAAMAIPPATPEDSTSQVAKRAGTTHIIWVGNTIYPNNIQAEAGDKVQFHFLPGVHSVIQSSYTDPCKSNGGFGSTTRVTYDYQRENEYFFEIDIMSSKKRIWYYNGAGDACMKGAVGAINSPENRKRNLDHYREAAKVERYAENVPEVQGGRLVPV</sequence>
<evidence type="ECO:0000313" key="2">
    <source>
        <dbReference type="EMBL" id="KAL2887715.1"/>
    </source>
</evidence>
<dbReference type="Proteomes" id="UP001610728">
    <property type="component" value="Unassembled WGS sequence"/>
</dbReference>
<dbReference type="SUPFAM" id="SSF49503">
    <property type="entry name" value="Cupredoxins"/>
    <property type="match status" value="1"/>
</dbReference>
<feature type="chain" id="PRO_5046741616" evidence="1">
    <location>
        <begin position="23"/>
        <end position="168"/>
    </location>
</feature>
<proteinExistence type="predicted"/>
<dbReference type="InterPro" id="IPR052953">
    <property type="entry name" value="Ser-rich/MCO-related"/>
</dbReference>
<dbReference type="PANTHER" id="PTHR34883">
    <property type="entry name" value="SERINE-RICH PROTEIN, PUTATIVE-RELATED-RELATED"/>
    <property type="match status" value="1"/>
</dbReference>
<feature type="signal peptide" evidence="1">
    <location>
        <begin position="1"/>
        <end position="22"/>
    </location>
</feature>
<gene>
    <name evidence="2" type="ORF">HOO65_040052</name>
</gene>